<feature type="domain" description="Transposase IS116/IS110/IS902 C-terminal" evidence="1">
    <location>
        <begin position="105"/>
        <end position="186"/>
    </location>
</feature>
<dbReference type="Pfam" id="PF02371">
    <property type="entry name" value="Transposase_20"/>
    <property type="match status" value="1"/>
</dbReference>
<protein>
    <submittedName>
        <fullName evidence="2">Transposase</fullName>
    </submittedName>
</protein>
<dbReference type="GO" id="GO:0004803">
    <property type="term" value="F:transposase activity"/>
    <property type="evidence" value="ECO:0007669"/>
    <property type="project" value="InterPro"/>
</dbReference>
<dbReference type="InterPro" id="IPR003346">
    <property type="entry name" value="Transposase_20"/>
</dbReference>
<organism evidence="2">
    <name type="scientific">Roseomonas mucosa</name>
    <dbReference type="NCBI Taxonomy" id="207340"/>
    <lineage>
        <taxon>Bacteria</taxon>
        <taxon>Pseudomonadati</taxon>
        <taxon>Pseudomonadota</taxon>
        <taxon>Alphaproteobacteria</taxon>
        <taxon>Acetobacterales</taxon>
        <taxon>Roseomonadaceae</taxon>
        <taxon>Roseomonas</taxon>
    </lineage>
</organism>
<dbReference type="GO" id="GO:0006313">
    <property type="term" value="P:DNA transposition"/>
    <property type="evidence" value="ECO:0007669"/>
    <property type="project" value="InterPro"/>
</dbReference>
<dbReference type="AlphaFoldDB" id="A0A4Y1MRG9"/>
<evidence type="ECO:0000259" key="1">
    <source>
        <dbReference type="Pfam" id="PF02371"/>
    </source>
</evidence>
<reference evidence="2" key="1">
    <citation type="submission" date="2017-12" db="EMBL/GenBank/DDBJ databases">
        <authorList>
            <person name="Martens C."/>
            <person name="Dahlstrom E."/>
            <person name="Barbian K."/>
            <person name="Sykora L."/>
            <person name="Ricklefs S."/>
            <person name="Bruno D."/>
            <person name="Anzick I."/>
            <person name="Myles I."/>
            <person name="Datta S.K."/>
        </authorList>
    </citation>
    <scope>NUCLEOTIDE SEQUENCE</scope>
    <source>
        <strain evidence="2">AD2</strain>
        <plasmid evidence="2">p2-AD2</plasmid>
    </source>
</reference>
<name>A0A4Y1MRG9_9PROT</name>
<dbReference type="PANTHER" id="PTHR33055:SF3">
    <property type="entry name" value="PUTATIVE TRANSPOSASE FOR IS117-RELATED"/>
    <property type="match status" value="1"/>
</dbReference>
<dbReference type="InterPro" id="IPR047650">
    <property type="entry name" value="Transpos_IS110"/>
</dbReference>
<dbReference type="EMBL" id="CP025187">
    <property type="protein sequence ID" value="AWV20219.1"/>
    <property type="molecule type" value="Genomic_DNA"/>
</dbReference>
<geneLocation type="plasmid" evidence="2">
    <name>p2-AD2</name>
</geneLocation>
<evidence type="ECO:0000313" key="2">
    <source>
        <dbReference type="EMBL" id="AWV20219.1"/>
    </source>
</evidence>
<accession>A0A4Y1MRG9</accession>
<dbReference type="NCBIfam" id="NF033542">
    <property type="entry name" value="transpos_IS110"/>
    <property type="match status" value="1"/>
</dbReference>
<sequence>MRFVPVKSAEMQAEAMDLSARDLLVRQRSQLVSAIRGHAAELGIIAAKGICNVVPLLQKIADSDLPQAGKTMLLQFGKCVEEMDAHIAAIDRRLAVRHKANSASQRLSGVPGVGPITALTLVTKIDPGQFNSGRHFAAWLGLTPRERSTGGRTRLSGISRAGNDRLRQLLVLGATAVISHTKPERKTANPWLLKLLERRPRKLAAVALANKMARIVWAMMTNETAYRRMQPA</sequence>
<dbReference type="PANTHER" id="PTHR33055">
    <property type="entry name" value="TRANSPOSASE FOR INSERTION SEQUENCE ELEMENT IS1111A"/>
    <property type="match status" value="1"/>
</dbReference>
<dbReference type="GO" id="GO:0003677">
    <property type="term" value="F:DNA binding"/>
    <property type="evidence" value="ECO:0007669"/>
    <property type="project" value="InterPro"/>
</dbReference>
<dbReference type="RefSeq" id="WP_099780996.1">
    <property type="nucleotide sequence ID" value="NZ_CP025191.1"/>
</dbReference>
<proteinExistence type="predicted"/>
<gene>
    <name evidence="2" type="ORF">RADP37_05238</name>
</gene>
<keyword evidence="2" id="KW-0614">Plasmid</keyword>